<keyword evidence="8" id="KW-0812">Transmembrane</keyword>
<protein>
    <recommendedName>
        <fullName evidence="3">mannan endo-1,6-alpha-mannosidase</fullName>
        <ecNumber evidence="3">3.2.1.101</ecNumber>
    </recommendedName>
</protein>
<keyword evidence="10" id="KW-1185">Reference proteome</keyword>
<dbReference type="EC" id="3.2.1.101" evidence="3"/>
<dbReference type="InterPro" id="IPR008928">
    <property type="entry name" value="6-hairpin_glycosidase_sf"/>
</dbReference>
<dbReference type="InterPro" id="IPR005198">
    <property type="entry name" value="Glyco_hydro_76"/>
</dbReference>
<evidence type="ECO:0000256" key="4">
    <source>
        <dbReference type="ARBA" id="ARBA00022729"/>
    </source>
</evidence>
<comment type="caution">
    <text evidence="9">The sequence shown here is derived from an EMBL/GenBank/DDBJ whole genome shotgun (WGS) entry which is preliminary data.</text>
</comment>
<keyword evidence="4" id="KW-0732">Signal</keyword>
<keyword evidence="8" id="KW-0472">Membrane</keyword>
<evidence type="ECO:0000256" key="3">
    <source>
        <dbReference type="ARBA" id="ARBA00012350"/>
    </source>
</evidence>
<dbReference type="PANTHER" id="PTHR12145:SF36">
    <property type="entry name" value="MANNAN ENDO-1,6-ALPHA-MANNOSIDASE DCW1"/>
    <property type="match status" value="1"/>
</dbReference>
<evidence type="ECO:0000256" key="6">
    <source>
        <dbReference type="ARBA" id="ARBA00023180"/>
    </source>
</evidence>
<keyword evidence="5" id="KW-0378">Hydrolase</keyword>
<dbReference type="Proteomes" id="UP001648503">
    <property type="component" value="Unassembled WGS sequence"/>
</dbReference>
<gene>
    <name evidence="9" type="ORF">BASA50_003967</name>
</gene>
<keyword evidence="6" id="KW-0325">Glycoprotein</keyword>
<evidence type="ECO:0000256" key="1">
    <source>
        <dbReference type="ARBA" id="ARBA00001452"/>
    </source>
</evidence>
<keyword evidence="8" id="KW-1133">Transmembrane helix</keyword>
<keyword evidence="7" id="KW-0326">Glycosidase</keyword>
<evidence type="ECO:0000256" key="5">
    <source>
        <dbReference type="ARBA" id="ARBA00022801"/>
    </source>
</evidence>
<organism evidence="9 10">
    <name type="scientific">Batrachochytrium salamandrivorans</name>
    <dbReference type="NCBI Taxonomy" id="1357716"/>
    <lineage>
        <taxon>Eukaryota</taxon>
        <taxon>Fungi</taxon>
        <taxon>Fungi incertae sedis</taxon>
        <taxon>Chytridiomycota</taxon>
        <taxon>Chytridiomycota incertae sedis</taxon>
        <taxon>Chytridiomycetes</taxon>
        <taxon>Rhizophydiales</taxon>
        <taxon>Rhizophydiales incertae sedis</taxon>
        <taxon>Batrachochytrium</taxon>
    </lineage>
</organism>
<sequence>MDNVFTSHTKTFYYHLHIIPFCCFQPTTIIPPTYLPLSSHFTSTALQVLIFHHRSVFGSVLPVIPTKISISAINTTNAESQSLDINNSDAVRLALSSAVHTLLRNHPPNIFGSFGTPEYALWGESALIWNSVIGYLGTANDVPVLDVLRKSLNIASFQGIGDFLGGDLAPLELLLHAKTNDKLVPWGLAVARGALVFGSLTQIDPAGLTFGNLTVRTWERLHSFWDDTVCGGGIPTDPSVPLRSQTKTAATNAGFMALSAQLYGMTGNTTYRVWADKTYNWMVTSGLLTSTFSVHESLGVQWPNSSLSGNSTVNGTHAILCEVDSLAQWSIAPGMLLSALGYLYQFTSLDPYLGQLRSLLKTSLGKFSTSEGVIVEALCELGAHCGLQGWFKGAFVMGLTDTFQTITAVDVRKQIAGPIATSLANMVHTCDMAWNCSHIWAGGPTTSSLLNDEYQAIQILGATMVILQVTNGTGFNTVTHTSPTDININLQTTVISQLSSITTQSVHLSTEQASASPLATSIPILVGDGESTSSSARGILKNRSVLVLPLNVFLLWALGSLIFSW</sequence>
<feature type="transmembrane region" description="Helical" evidence="8">
    <location>
        <begin position="545"/>
        <end position="563"/>
    </location>
</feature>
<dbReference type="InterPro" id="IPR014480">
    <property type="entry name" value="Mannan-1_6-alpha_mannosidase"/>
</dbReference>
<proteinExistence type="inferred from homology"/>
<evidence type="ECO:0000256" key="7">
    <source>
        <dbReference type="ARBA" id="ARBA00023295"/>
    </source>
</evidence>
<dbReference type="Gene3D" id="1.50.10.20">
    <property type="match status" value="1"/>
</dbReference>
<dbReference type="PANTHER" id="PTHR12145">
    <property type="entry name" value="MANNAN ENDO-1,6-ALPHA-MANNOSIDASE DCW1"/>
    <property type="match status" value="1"/>
</dbReference>
<dbReference type="SUPFAM" id="SSF48208">
    <property type="entry name" value="Six-hairpin glycosidases"/>
    <property type="match status" value="1"/>
</dbReference>
<evidence type="ECO:0000256" key="8">
    <source>
        <dbReference type="SAM" id="Phobius"/>
    </source>
</evidence>
<dbReference type="EMBL" id="JAFCIX010000116">
    <property type="protein sequence ID" value="KAH6598086.1"/>
    <property type="molecule type" value="Genomic_DNA"/>
</dbReference>
<name>A0ABQ8FGV5_9FUNG</name>
<comment type="catalytic activity">
    <reaction evidence="1">
        <text>Random hydrolysis of (1-&gt;6)-alpha-D-mannosidic linkages in unbranched (1-&gt;6)-mannans.</text>
        <dbReference type="EC" id="3.2.1.101"/>
    </reaction>
</comment>
<evidence type="ECO:0000256" key="2">
    <source>
        <dbReference type="ARBA" id="ARBA00009699"/>
    </source>
</evidence>
<comment type="similarity">
    <text evidence="2">Belongs to the glycosyl hydrolase 76 family.</text>
</comment>
<evidence type="ECO:0000313" key="10">
    <source>
        <dbReference type="Proteomes" id="UP001648503"/>
    </source>
</evidence>
<reference evidence="9 10" key="1">
    <citation type="submission" date="2021-02" db="EMBL/GenBank/DDBJ databases">
        <title>Variation within the Batrachochytrium salamandrivorans European outbreak.</title>
        <authorList>
            <person name="Kelly M."/>
            <person name="Pasmans F."/>
            <person name="Shea T.P."/>
            <person name="Munoz J.F."/>
            <person name="Carranza S."/>
            <person name="Cuomo C.A."/>
            <person name="Martel A."/>
        </authorList>
    </citation>
    <scope>NUCLEOTIDE SEQUENCE [LARGE SCALE GENOMIC DNA]</scope>
    <source>
        <strain evidence="9 10">AMFP18/2</strain>
    </source>
</reference>
<accession>A0ABQ8FGV5</accession>
<dbReference type="Pfam" id="PF03663">
    <property type="entry name" value="Glyco_hydro_76"/>
    <property type="match status" value="1"/>
</dbReference>
<evidence type="ECO:0000313" key="9">
    <source>
        <dbReference type="EMBL" id="KAH6598086.1"/>
    </source>
</evidence>